<gene>
    <name evidence="1" type="ORF">H6G06_06115</name>
</gene>
<accession>A0A926WEG6</accession>
<organism evidence="1 2">
    <name type="scientific">Anabaena sphaerica FACHB-251</name>
    <dbReference type="NCBI Taxonomy" id="2692883"/>
    <lineage>
        <taxon>Bacteria</taxon>
        <taxon>Bacillati</taxon>
        <taxon>Cyanobacteriota</taxon>
        <taxon>Cyanophyceae</taxon>
        <taxon>Nostocales</taxon>
        <taxon>Nostocaceae</taxon>
        <taxon>Anabaena</taxon>
    </lineage>
</organism>
<keyword evidence="2" id="KW-1185">Reference proteome</keyword>
<sequence>MVSTGRANETCLHRLLGELRTLVGNKATLQSQAPITLPQKSEPEPDFAIINNRDDHYLSAHPTPDRVWNVVKKIILFPIPYTLVL</sequence>
<protein>
    <submittedName>
        <fullName evidence="1">Uncharacterized protein</fullName>
    </submittedName>
</protein>
<evidence type="ECO:0000313" key="2">
    <source>
        <dbReference type="Proteomes" id="UP000662185"/>
    </source>
</evidence>
<proteinExistence type="predicted"/>
<dbReference type="AlphaFoldDB" id="A0A926WEG6"/>
<dbReference type="Proteomes" id="UP000662185">
    <property type="component" value="Unassembled WGS sequence"/>
</dbReference>
<dbReference type="EMBL" id="JACJQU010000002">
    <property type="protein sequence ID" value="MBD2293070.1"/>
    <property type="molecule type" value="Genomic_DNA"/>
</dbReference>
<name>A0A926WEG6_9NOST</name>
<reference evidence="2" key="1">
    <citation type="journal article" date="2020" name="ISME J.">
        <title>Comparative genomics reveals insights into cyanobacterial evolution and habitat adaptation.</title>
        <authorList>
            <person name="Chen M.Y."/>
            <person name="Teng W.K."/>
            <person name="Zhao L."/>
            <person name="Hu C.X."/>
            <person name="Zhou Y.K."/>
            <person name="Han B.P."/>
            <person name="Song L.R."/>
            <person name="Shu W.S."/>
        </authorList>
    </citation>
    <scope>NUCLEOTIDE SEQUENCE [LARGE SCALE GENOMIC DNA]</scope>
    <source>
        <strain evidence="2">FACHB-251</strain>
    </source>
</reference>
<comment type="caution">
    <text evidence="1">The sequence shown here is derived from an EMBL/GenBank/DDBJ whole genome shotgun (WGS) entry which is preliminary data.</text>
</comment>
<evidence type="ECO:0000313" key="1">
    <source>
        <dbReference type="EMBL" id="MBD2293070.1"/>
    </source>
</evidence>